<proteinExistence type="predicted"/>
<sequence length="142" mass="14684">MAGVAGLSGTLVLYLMLFIVQLANADDACEGYPQTVPGADREDVRGGGFENTFLNLAGRWTYRMEDGSVVVTRAPGRSFSGTIAGVVAVVAGLVALSVRRKGHPGVPYGLATLFAPPLGLVLALAAPRRTRHGPPRGAPSAL</sequence>
<organism evidence="2">
    <name type="scientific">uncultured Rubrobacteraceae bacterium</name>
    <dbReference type="NCBI Taxonomy" id="349277"/>
    <lineage>
        <taxon>Bacteria</taxon>
        <taxon>Bacillati</taxon>
        <taxon>Actinomycetota</taxon>
        <taxon>Rubrobacteria</taxon>
        <taxon>Rubrobacterales</taxon>
        <taxon>Rubrobacteraceae</taxon>
        <taxon>environmental samples</taxon>
    </lineage>
</organism>
<keyword evidence="1" id="KW-1133">Transmembrane helix</keyword>
<evidence type="ECO:0000313" key="2">
    <source>
        <dbReference type="EMBL" id="CAA9458580.1"/>
    </source>
</evidence>
<accession>A0A6J4R6A0</accession>
<evidence type="ECO:0000256" key="1">
    <source>
        <dbReference type="SAM" id="Phobius"/>
    </source>
</evidence>
<feature type="transmembrane region" description="Helical" evidence="1">
    <location>
        <begin position="79"/>
        <end position="98"/>
    </location>
</feature>
<keyword evidence="1" id="KW-0812">Transmembrane</keyword>
<gene>
    <name evidence="2" type="ORF">AVDCRST_MAG02-1907</name>
</gene>
<protein>
    <submittedName>
        <fullName evidence="2">Uncharacterized protein</fullName>
    </submittedName>
</protein>
<keyword evidence="1" id="KW-0472">Membrane</keyword>
<name>A0A6J4R6A0_9ACTN</name>
<dbReference type="AlphaFoldDB" id="A0A6J4R6A0"/>
<reference evidence="2" key="1">
    <citation type="submission" date="2020-02" db="EMBL/GenBank/DDBJ databases">
        <authorList>
            <person name="Meier V. D."/>
        </authorList>
    </citation>
    <scope>NUCLEOTIDE SEQUENCE</scope>
    <source>
        <strain evidence="2">AVDCRST_MAG02</strain>
    </source>
</reference>
<dbReference type="EMBL" id="CADCVH010000063">
    <property type="protein sequence ID" value="CAA9458580.1"/>
    <property type="molecule type" value="Genomic_DNA"/>
</dbReference>
<feature type="transmembrane region" description="Helical" evidence="1">
    <location>
        <begin position="105"/>
        <end position="126"/>
    </location>
</feature>